<reference evidence="2" key="1">
    <citation type="journal article" date="2019" name="Int. J. Syst. Evol. Microbiol.">
        <title>The Global Catalogue of Microorganisms (GCM) 10K type strain sequencing project: providing services to taxonomists for standard genome sequencing and annotation.</title>
        <authorList>
            <consortium name="The Broad Institute Genomics Platform"/>
            <consortium name="The Broad Institute Genome Sequencing Center for Infectious Disease"/>
            <person name="Wu L."/>
            <person name="Ma J."/>
        </authorList>
    </citation>
    <scope>NUCLEOTIDE SEQUENCE [LARGE SCALE GENOMIC DNA]</scope>
    <source>
        <strain evidence="2">JCM 32105</strain>
    </source>
</reference>
<gene>
    <name evidence="1" type="ORF">GCM10023093_18380</name>
</gene>
<accession>A0ABP8NH11</accession>
<comment type="caution">
    <text evidence="1">The sequence shown here is derived from an EMBL/GenBank/DDBJ whole genome shotgun (WGS) entry which is preliminary data.</text>
</comment>
<proteinExistence type="predicted"/>
<organism evidence="1 2">
    <name type="scientific">Nemorincola caseinilytica</name>
    <dbReference type="NCBI Taxonomy" id="2054315"/>
    <lineage>
        <taxon>Bacteria</taxon>
        <taxon>Pseudomonadati</taxon>
        <taxon>Bacteroidota</taxon>
        <taxon>Chitinophagia</taxon>
        <taxon>Chitinophagales</taxon>
        <taxon>Chitinophagaceae</taxon>
        <taxon>Nemorincola</taxon>
    </lineage>
</organism>
<sequence length="282" mass="32513">MHDNNGNDLAGFTRNYAKQFNRNGDKVISSSNDEWGYMLMRTASVPSVSSRWETQGELNYFAAIRSALAMVKTKDANVATWWARECNMDNGPLVQVRAKSAAGNEEVEMTQQKYEKVFHGLEAKKMTLVEYIDTFNMRDYDHLLRKNHIVAKCGGIKDEDFKSVVDYFNNFLGKFSYTDDPVLTKMSFITFCTGASNTQYICYFNVVNDKLSGTLEPLNIQYERDRDSVVKHTFAKLATRTVYIYGDDSYGLDKTMIKYAKANEYKLRRRRTNITGKFNDER</sequence>
<dbReference type="Proteomes" id="UP001500067">
    <property type="component" value="Unassembled WGS sequence"/>
</dbReference>
<name>A0ABP8NH11_9BACT</name>
<dbReference type="EMBL" id="BAABFA010000011">
    <property type="protein sequence ID" value="GAA4465734.1"/>
    <property type="molecule type" value="Genomic_DNA"/>
</dbReference>
<evidence type="ECO:0000313" key="2">
    <source>
        <dbReference type="Proteomes" id="UP001500067"/>
    </source>
</evidence>
<protein>
    <submittedName>
        <fullName evidence="1">Uncharacterized protein</fullName>
    </submittedName>
</protein>
<keyword evidence="2" id="KW-1185">Reference proteome</keyword>
<evidence type="ECO:0000313" key="1">
    <source>
        <dbReference type="EMBL" id="GAA4465734.1"/>
    </source>
</evidence>